<evidence type="ECO:0000313" key="2">
    <source>
        <dbReference type="EMBL" id="MBC5992314.1"/>
    </source>
</evidence>
<feature type="domain" description="Glycosyl transferase family 1" evidence="1">
    <location>
        <begin position="190"/>
        <end position="283"/>
    </location>
</feature>
<dbReference type="GO" id="GO:0016757">
    <property type="term" value="F:glycosyltransferase activity"/>
    <property type="evidence" value="ECO:0007669"/>
    <property type="project" value="InterPro"/>
</dbReference>
<dbReference type="Pfam" id="PF00534">
    <property type="entry name" value="Glycos_transf_1"/>
    <property type="match status" value="1"/>
</dbReference>
<dbReference type="Gene3D" id="3.40.50.11090">
    <property type="match status" value="1"/>
</dbReference>
<name>A0A923N532_9BACT</name>
<comment type="caution">
    <text evidence="2">The sequence shown here is derived from an EMBL/GenBank/DDBJ whole genome shotgun (WGS) entry which is preliminary data.</text>
</comment>
<dbReference type="InterPro" id="IPR001296">
    <property type="entry name" value="Glyco_trans_1"/>
</dbReference>
<sequence>MKWQVDIVPMFPATEENLSWHPEAKLNLNFKEFSDAAGEIYDLAILTWWKTVFEAYRINAIRYTYFVQSIESWFYPKDEVPLRNLVDSTYIHNLPVITEANWIKNHLYYHYSASSWLVLNGIRKDIYTPYGDKIEKTNQSHLRVLVEGPVNVDFKNVPKAIELCRKSLADEVWLLTSSEVDEYPGVDKVFSRVPINKTAEIYRSCDVIVKLSYVEGMFGPPLEMFHCGGTAIVYNVTGHDEYILNGVNGFVAKKDDEKKIIDYINLLKADTELLNHLKYEALKTALDWPGWSSSSLEFCLALQDICSTTKAPDSEKLFGSINQAFQIYVNEEESRKARLVLS</sequence>
<evidence type="ECO:0000259" key="1">
    <source>
        <dbReference type="Pfam" id="PF00534"/>
    </source>
</evidence>
<gene>
    <name evidence="2" type="ORF">H8S84_05630</name>
</gene>
<protein>
    <submittedName>
        <fullName evidence="2">Glycosyltransferase</fullName>
    </submittedName>
</protein>
<evidence type="ECO:0000313" key="3">
    <source>
        <dbReference type="Proteomes" id="UP000603640"/>
    </source>
</evidence>
<dbReference type="Proteomes" id="UP000603640">
    <property type="component" value="Unassembled WGS sequence"/>
</dbReference>
<reference evidence="2" key="1">
    <citation type="submission" date="2020-08" db="EMBL/GenBank/DDBJ databases">
        <title>Pontibacter sp. SD6 16S ribosomal RNA gene Genome sequencing and assembly.</title>
        <authorList>
            <person name="Kang M."/>
        </authorList>
    </citation>
    <scope>NUCLEOTIDE SEQUENCE</scope>
    <source>
        <strain evidence="2">SD6</strain>
    </source>
</reference>
<organism evidence="2 3">
    <name type="scientific">Pontibacter cellulosilyticus</name>
    <dbReference type="NCBI Taxonomy" id="1720253"/>
    <lineage>
        <taxon>Bacteria</taxon>
        <taxon>Pseudomonadati</taxon>
        <taxon>Bacteroidota</taxon>
        <taxon>Cytophagia</taxon>
        <taxon>Cytophagales</taxon>
        <taxon>Hymenobacteraceae</taxon>
        <taxon>Pontibacter</taxon>
    </lineage>
</organism>
<dbReference type="AlphaFoldDB" id="A0A923N532"/>
<dbReference type="SUPFAM" id="SSF53756">
    <property type="entry name" value="UDP-Glycosyltransferase/glycogen phosphorylase"/>
    <property type="match status" value="1"/>
</dbReference>
<keyword evidence="3" id="KW-1185">Reference proteome</keyword>
<proteinExistence type="predicted"/>
<dbReference type="EMBL" id="JACRVF010000001">
    <property type="protein sequence ID" value="MBC5992314.1"/>
    <property type="molecule type" value="Genomic_DNA"/>
</dbReference>
<dbReference type="Gene3D" id="3.40.50.2000">
    <property type="entry name" value="Glycogen Phosphorylase B"/>
    <property type="match status" value="1"/>
</dbReference>
<dbReference type="RefSeq" id="WP_222621576.1">
    <property type="nucleotide sequence ID" value="NZ_JACRVF010000001.1"/>
</dbReference>
<accession>A0A923N532</accession>